<sequence>MNGLFANKEFLALLQLEEIRKRKYFSEALSSSIEREFGIPSDTSSTVFLSLECGALLYWNLRKQDHANKKTVRKDLDRLTQKASELADMLSIMTGEAWRAIDSFQLAHDLSPALYPDQRGSKSSDAEATPPRLTKGDVVDLAAKLSALAETTKIATRMVGKGRVGRPEDDATLHLLHAAFQVWEAILRRPFKLDWTGDSEPITDAARFCVRIAQVVDPTISFGRIANASRTVREKSMAVSDLGLTPEIMKHYRKQFG</sequence>
<dbReference type="EMBL" id="CP000830">
    <property type="protein sequence ID" value="ABV92143.1"/>
    <property type="molecule type" value="Genomic_DNA"/>
</dbReference>
<evidence type="ECO:0000313" key="2">
    <source>
        <dbReference type="Proteomes" id="UP000006833"/>
    </source>
</evidence>
<dbReference type="KEGG" id="dsh:Dshi_0394"/>
<dbReference type="HOGENOM" id="CLU_1080650_0_0_5"/>
<dbReference type="STRING" id="398580.Dshi_0394"/>
<name>A8LMZ9_DINSH</name>
<dbReference type="Proteomes" id="UP000006833">
    <property type="component" value="Chromosome"/>
</dbReference>
<protein>
    <submittedName>
        <fullName evidence="1">Uncharacterized protein</fullName>
    </submittedName>
</protein>
<reference evidence="2" key="1">
    <citation type="journal article" date="2010" name="ISME J.">
        <title>The complete genome sequence of the algal symbiont Dinoroseobacter shibae: a hitchhiker's guide to life in the sea.</title>
        <authorList>
            <person name="Wagner-Dobler I."/>
            <person name="Ballhausen B."/>
            <person name="Berger M."/>
            <person name="Brinkhoff T."/>
            <person name="Buchholz I."/>
            <person name="Bunk B."/>
            <person name="Cypionka H."/>
            <person name="Daniel R."/>
            <person name="Drepper T."/>
            <person name="Gerdts G."/>
            <person name="Hahnke S."/>
            <person name="Han C."/>
            <person name="Jahn D."/>
            <person name="Kalhoefer D."/>
            <person name="Kiss H."/>
            <person name="Klenk H.P."/>
            <person name="Kyrpides N."/>
            <person name="Liebl W."/>
            <person name="Liesegang H."/>
            <person name="Meincke L."/>
            <person name="Pati A."/>
            <person name="Petersen J."/>
            <person name="Piekarski T."/>
            <person name="Pommerenke C."/>
            <person name="Pradella S."/>
            <person name="Pukall R."/>
            <person name="Rabus R."/>
            <person name="Stackebrandt E."/>
            <person name="Thole S."/>
            <person name="Thompson L."/>
            <person name="Tielen P."/>
            <person name="Tomasch J."/>
            <person name="von Jan M."/>
            <person name="Wanphrut N."/>
            <person name="Wichels A."/>
            <person name="Zech H."/>
            <person name="Simon M."/>
        </authorList>
    </citation>
    <scope>NUCLEOTIDE SEQUENCE [LARGE SCALE GENOMIC DNA]</scope>
    <source>
        <strain evidence="2">DSM 16493 / NCIMB 14021 / DFL 12</strain>
    </source>
</reference>
<accession>A8LMZ9</accession>
<gene>
    <name evidence="1" type="ordered locus">Dshi_0394</name>
</gene>
<organism evidence="1 2">
    <name type="scientific">Dinoroseobacter shibae (strain DSM 16493 / NCIMB 14021 / DFL 12)</name>
    <dbReference type="NCBI Taxonomy" id="398580"/>
    <lineage>
        <taxon>Bacteria</taxon>
        <taxon>Pseudomonadati</taxon>
        <taxon>Pseudomonadota</taxon>
        <taxon>Alphaproteobacteria</taxon>
        <taxon>Rhodobacterales</taxon>
        <taxon>Roseobacteraceae</taxon>
        <taxon>Dinoroseobacter</taxon>
    </lineage>
</organism>
<dbReference type="AlphaFoldDB" id="A8LMZ9"/>
<evidence type="ECO:0000313" key="1">
    <source>
        <dbReference type="EMBL" id="ABV92143.1"/>
    </source>
</evidence>
<keyword evidence="2" id="KW-1185">Reference proteome</keyword>
<proteinExistence type="predicted"/>